<dbReference type="SUPFAM" id="SSF54001">
    <property type="entry name" value="Cysteine proteinases"/>
    <property type="match status" value="1"/>
</dbReference>
<dbReference type="RefSeq" id="WP_182871773.1">
    <property type="nucleotide sequence ID" value="NZ_AP022639.1"/>
</dbReference>
<protein>
    <recommendedName>
        <fullName evidence="5">NlpC/P60 domain-containing protein</fullName>
    </recommendedName>
</protein>
<accession>A0A809YH86</accession>
<dbReference type="GO" id="GO:0006508">
    <property type="term" value="P:proteolysis"/>
    <property type="evidence" value="ECO:0007669"/>
    <property type="project" value="UniProtKB-KW"/>
</dbReference>
<dbReference type="EMBL" id="AP023093">
    <property type="protein sequence ID" value="BCE39732.1"/>
    <property type="molecule type" value="Genomic_DNA"/>
</dbReference>
<evidence type="ECO:0000256" key="2">
    <source>
        <dbReference type="ARBA" id="ARBA00022670"/>
    </source>
</evidence>
<dbReference type="Gene3D" id="3.90.1720.10">
    <property type="entry name" value="endopeptidase domain like (from Nostoc punctiforme)"/>
    <property type="match status" value="1"/>
</dbReference>
<gene>
    <name evidence="6" type="ORF">XF3B_47630</name>
</gene>
<proteinExistence type="inferred from homology"/>
<feature type="domain" description="NlpC/P60" evidence="5">
    <location>
        <begin position="1"/>
        <end position="131"/>
    </location>
</feature>
<evidence type="ECO:0000313" key="6">
    <source>
        <dbReference type="EMBL" id="BCE39732.1"/>
    </source>
</evidence>
<dbReference type="Pfam" id="PF00877">
    <property type="entry name" value="NLPC_P60"/>
    <property type="match status" value="1"/>
</dbReference>
<sequence length="133" mass="14982">MSPFDRYVGIPYLDRGRTIAGCDCYGLLRLVLLELRGRELPSFVEAYATAADRAALARLIAGEMAPWQQIAFGQERPFDGVLMRAGRLLSHVGIVVEPGRLLHISEGEDSRIERYRAPPLSHRVVGFYRLRDI</sequence>
<evidence type="ECO:0000256" key="1">
    <source>
        <dbReference type="ARBA" id="ARBA00007074"/>
    </source>
</evidence>
<organism evidence="6">
    <name type="scientific">Bradyrhizobium diazoefficiens</name>
    <dbReference type="NCBI Taxonomy" id="1355477"/>
    <lineage>
        <taxon>Bacteria</taxon>
        <taxon>Pseudomonadati</taxon>
        <taxon>Pseudomonadota</taxon>
        <taxon>Alphaproteobacteria</taxon>
        <taxon>Hyphomicrobiales</taxon>
        <taxon>Nitrobacteraceae</taxon>
        <taxon>Bradyrhizobium</taxon>
    </lineage>
</organism>
<dbReference type="AlphaFoldDB" id="A0A809YH86"/>
<evidence type="ECO:0000256" key="3">
    <source>
        <dbReference type="ARBA" id="ARBA00022801"/>
    </source>
</evidence>
<keyword evidence="3" id="KW-0378">Hydrolase</keyword>
<dbReference type="GO" id="GO:0008234">
    <property type="term" value="F:cysteine-type peptidase activity"/>
    <property type="evidence" value="ECO:0007669"/>
    <property type="project" value="UniProtKB-KW"/>
</dbReference>
<dbReference type="PROSITE" id="PS51935">
    <property type="entry name" value="NLPC_P60"/>
    <property type="match status" value="1"/>
</dbReference>
<keyword evidence="2" id="KW-0645">Protease</keyword>
<name>A0A809YH86_9BRAD</name>
<evidence type="ECO:0000256" key="4">
    <source>
        <dbReference type="ARBA" id="ARBA00022807"/>
    </source>
</evidence>
<comment type="similarity">
    <text evidence="1">Belongs to the peptidase C40 family.</text>
</comment>
<dbReference type="InterPro" id="IPR000064">
    <property type="entry name" value="NLP_P60_dom"/>
</dbReference>
<reference evidence="6" key="1">
    <citation type="submission" date="2020-05" db="EMBL/GenBank/DDBJ databases">
        <title>Complete genome sequence of Bradyrhizobium diazoefficiens XF3 isolated from soybean nodule.</title>
        <authorList>
            <person name="Noda R."/>
            <person name="Kakizaki K."/>
            <person name="Minamisawa K."/>
        </authorList>
    </citation>
    <scope>NUCLEOTIDE SEQUENCE</scope>
    <source>
        <strain evidence="6">XF3</strain>
    </source>
</reference>
<keyword evidence="4" id="KW-0788">Thiol protease</keyword>
<evidence type="ECO:0000259" key="5">
    <source>
        <dbReference type="PROSITE" id="PS51935"/>
    </source>
</evidence>
<dbReference type="InterPro" id="IPR038765">
    <property type="entry name" value="Papain-like_cys_pep_sf"/>
</dbReference>